<dbReference type="AlphaFoldDB" id="A0AAD9QWL9"/>
<gene>
    <name evidence="2" type="ORF">P5673_006757</name>
</gene>
<protein>
    <submittedName>
        <fullName evidence="2">Uncharacterized protein</fullName>
    </submittedName>
</protein>
<name>A0AAD9QWL9_ACRCE</name>
<sequence>MTVCTLVRLSLRFWKSSAGPKIQKGFDGDIEMAFLNVSVQEENRDSLPTRCNDQTPYGEIRKDLAKVNKCCRFENGGRRAQMRKHIRIGLQIAVGDIVVVHDEERPPGIRRLASADDLARGATIRMKSKNHRYSTLRRPTQLLYSLELKSEDESVASDDYGNPAMSHAGEGFHQPFEPSRNPRRAAAVESQRRRRA</sequence>
<evidence type="ECO:0000313" key="2">
    <source>
        <dbReference type="EMBL" id="KAK2568749.1"/>
    </source>
</evidence>
<organism evidence="2 3">
    <name type="scientific">Acropora cervicornis</name>
    <name type="common">Staghorn coral</name>
    <dbReference type="NCBI Taxonomy" id="6130"/>
    <lineage>
        <taxon>Eukaryota</taxon>
        <taxon>Metazoa</taxon>
        <taxon>Cnidaria</taxon>
        <taxon>Anthozoa</taxon>
        <taxon>Hexacorallia</taxon>
        <taxon>Scleractinia</taxon>
        <taxon>Astrocoeniina</taxon>
        <taxon>Acroporidae</taxon>
        <taxon>Acropora</taxon>
    </lineage>
</organism>
<dbReference type="Proteomes" id="UP001249851">
    <property type="component" value="Unassembled WGS sequence"/>
</dbReference>
<comment type="caution">
    <text evidence="2">The sequence shown here is derived from an EMBL/GenBank/DDBJ whole genome shotgun (WGS) entry which is preliminary data.</text>
</comment>
<reference evidence="2" key="2">
    <citation type="journal article" date="2023" name="Science">
        <title>Genomic signatures of disease resistance in endangered staghorn corals.</title>
        <authorList>
            <person name="Vollmer S.V."/>
            <person name="Selwyn J.D."/>
            <person name="Despard B.A."/>
            <person name="Roesel C.L."/>
        </authorList>
    </citation>
    <scope>NUCLEOTIDE SEQUENCE</scope>
    <source>
        <strain evidence="2">K2</strain>
    </source>
</reference>
<reference evidence="2" key="1">
    <citation type="journal article" date="2023" name="G3 (Bethesda)">
        <title>Whole genome assembly and annotation of the endangered Caribbean coral Acropora cervicornis.</title>
        <authorList>
            <person name="Selwyn J.D."/>
            <person name="Vollmer S.V."/>
        </authorList>
    </citation>
    <scope>NUCLEOTIDE SEQUENCE</scope>
    <source>
        <strain evidence="2">K2</strain>
    </source>
</reference>
<evidence type="ECO:0000256" key="1">
    <source>
        <dbReference type="SAM" id="MobiDB-lite"/>
    </source>
</evidence>
<evidence type="ECO:0000313" key="3">
    <source>
        <dbReference type="Proteomes" id="UP001249851"/>
    </source>
</evidence>
<feature type="region of interest" description="Disordered" evidence="1">
    <location>
        <begin position="154"/>
        <end position="196"/>
    </location>
</feature>
<dbReference type="EMBL" id="JARQWQ010000011">
    <property type="protein sequence ID" value="KAK2568749.1"/>
    <property type="molecule type" value="Genomic_DNA"/>
</dbReference>
<proteinExistence type="predicted"/>
<keyword evidence="3" id="KW-1185">Reference proteome</keyword>
<accession>A0AAD9QWL9</accession>